<dbReference type="InterPro" id="IPR025343">
    <property type="entry name" value="DUF4099"/>
</dbReference>
<evidence type="ECO:0000313" key="4">
    <source>
        <dbReference type="Proteomes" id="UP000198836"/>
    </source>
</evidence>
<dbReference type="AlphaFoldDB" id="A0A1I0SNK9"/>
<evidence type="ECO:0000259" key="2">
    <source>
        <dbReference type="Pfam" id="PF13351"/>
    </source>
</evidence>
<reference evidence="4" key="1">
    <citation type="submission" date="2016-10" db="EMBL/GenBank/DDBJ databases">
        <authorList>
            <person name="Varghese N."/>
            <person name="Submissions S."/>
        </authorList>
    </citation>
    <scope>NUCLEOTIDE SEQUENCE [LARGE SCALE GENOMIC DNA]</scope>
    <source>
        <strain evidence="4">DSM 18130</strain>
    </source>
</reference>
<dbReference type="RefSeq" id="WP_090980425.1">
    <property type="nucleotide sequence ID" value="NZ_FOJM01000002.1"/>
</dbReference>
<name>A0A1I0SNK9_9SPHI</name>
<proteinExistence type="predicted"/>
<keyword evidence="4" id="KW-1185">Reference proteome</keyword>
<feature type="region of interest" description="Disordered" evidence="1">
    <location>
        <begin position="247"/>
        <end position="269"/>
    </location>
</feature>
<dbReference type="Pfam" id="PF13351">
    <property type="entry name" value="DUF4099"/>
    <property type="match status" value="1"/>
</dbReference>
<feature type="domain" description="DUF4099" evidence="2">
    <location>
        <begin position="7"/>
        <end position="86"/>
    </location>
</feature>
<organism evidence="3 4">
    <name type="scientific">Pedobacter suwonensis</name>
    <dbReference type="NCBI Taxonomy" id="332999"/>
    <lineage>
        <taxon>Bacteria</taxon>
        <taxon>Pseudomonadati</taxon>
        <taxon>Bacteroidota</taxon>
        <taxon>Sphingobacteriia</taxon>
        <taxon>Sphingobacteriales</taxon>
        <taxon>Sphingobacteriaceae</taxon>
        <taxon>Pedobacter</taxon>
    </lineage>
</organism>
<gene>
    <name evidence="3" type="ORF">SAMN04488511_102232</name>
</gene>
<dbReference type="Proteomes" id="UP000198836">
    <property type="component" value="Unassembled WGS sequence"/>
</dbReference>
<dbReference type="EMBL" id="FOJM01000002">
    <property type="protein sequence ID" value="SFA41062.1"/>
    <property type="molecule type" value="Genomic_DNA"/>
</dbReference>
<protein>
    <recommendedName>
        <fullName evidence="2">DUF4099 domain-containing protein</fullName>
    </recommendedName>
</protein>
<dbReference type="STRING" id="332999.SAMN04488511_102232"/>
<evidence type="ECO:0000313" key="3">
    <source>
        <dbReference type="EMBL" id="SFA41062.1"/>
    </source>
</evidence>
<feature type="compositionally biased region" description="Polar residues" evidence="1">
    <location>
        <begin position="256"/>
        <end position="269"/>
    </location>
</feature>
<evidence type="ECO:0000256" key="1">
    <source>
        <dbReference type="SAM" id="MobiDB-lite"/>
    </source>
</evidence>
<sequence length="269" mass="30013">MNTIILNEKDLPLEQLRDLGLVRGEELLIDRKDIYALLSGGRTNLIKLHDISRSGIEIKEMEVKLSLVRGETGKPDLLVHPVYKQSLNPPYINQTEADQLILGEKANILKEVDRDGETKSLLVEYDWDTKEFVVTDMLKVKAPEKVNGMALSPYQKERYSAGRQIELEDGTLIQASSTSAEGIRSNRLALVVSVLMDGGISYLLLTGLKALVGDKGLLAQTNEKNNGYKQAFREYEKQQMSRLGDMITDEKLSAGTGHSRSYTRSGTSR</sequence>
<accession>A0A1I0SNK9</accession>
<dbReference type="OrthoDB" id="835269at2"/>